<dbReference type="Pfam" id="PF12893">
    <property type="entry name" value="Lumazine_bd_2"/>
    <property type="match status" value="1"/>
</dbReference>
<name>A0A4U3L1W5_9BACT</name>
<dbReference type="EMBL" id="SZQL01000006">
    <property type="protein sequence ID" value="TKK68998.1"/>
    <property type="molecule type" value="Genomic_DNA"/>
</dbReference>
<dbReference type="AlphaFoldDB" id="A0A4U3L1W5"/>
<gene>
    <name evidence="1" type="ORF">FC093_09915</name>
</gene>
<proteinExistence type="predicted"/>
<dbReference type="OrthoDB" id="8445243at2"/>
<reference evidence="1 2" key="1">
    <citation type="submission" date="2019-05" db="EMBL/GenBank/DDBJ databases">
        <title>Panacibacter sp. strain 17mud1-8 Genome sequencing and assembly.</title>
        <authorList>
            <person name="Chhetri G."/>
        </authorList>
    </citation>
    <scope>NUCLEOTIDE SEQUENCE [LARGE SCALE GENOMIC DNA]</scope>
    <source>
        <strain evidence="1 2">17mud1-8</strain>
    </source>
</reference>
<accession>A0A4U3L1W5</accession>
<dbReference type="InterPro" id="IPR039437">
    <property type="entry name" value="FrzH/put_lumazine-bd"/>
</dbReference>
<dbReference type="InterPro" id="IPR032710">
    <property type="entry name" value="NTF2-like_dom_sf"/>
</dbReference>
<sequence>MKTANDFLTEIDYLTEHNGIVKTLQYYIDGSRAGNSDLMRPGFHPDATLVGYVDGNLLFTPIKVLFDWIDENGPAPDIEPDFASIEILNTIAVVRLEIKQWSGNLAGSGVHMSDLFNLVKTEDGWKISQKLFHWHSQQM</sequence>
<dbReference type="Gene3D" id="3.10.450.50">
    <property type="match status" value="1"/>
</dbReference>
<evidence type="ECO:0000313" key="1">
    <source>
        <dbReference type="EMBL" id="TKK68998.1"/>
    </source>
</evidence>
<organism evidence="1 2">
    <name type="scientific">Ilyomonas limi</name>
    <dbReference type="NCBI Taxonomy" id="2575867"/>
    <lineage>
        <taxon>Bacteria</taxon>
        <taxon>Pseudomonadati</taxon>
        <taxon>Bacteroidota</taxon>
        <taxon>Chitinophagia</taxon>
        <taxon>Chitinophagales</taxon>
        <taxon>Chitinophagaceae</taxon>
        <taxon>Ilyomonas</taxon>
    </lineage>
</organism>
<keyword evidence="2" id="KW-1185">Reference proteome</keyword>
<comment type="caution">
    <text evidence="1">The sequence shown here is derived from an EMBL/GenBank/DDBJ whole genome shotgun (WGS) entry which is preliminary data.</text>
</comment>
<evidence type="ECO:0000313" key="2">
    <source>
        <dbReference type="Proteomes" id="UP000305848"/>
    </source>
</evidence>
<dbReference type="RefSeq" id="WP_137261617.1">
    <property type="nucleotide sequence ID" value="NZ_SZQL01000006.1"/>
</dbReference>
<dbReference type="SUPFAM" id="SSF54427">
    <property type="entry name" value="NTF2-like"/>
    <property type="match status" value="1"/>
</dbReference>
<protein>
    <submittedName>
        <fullName evidence="1">Nuclear transport factor 2 family protein</fullName>
    </submittedName>
</protein>
<dbReference type="Proteomes" id="UP000305848">
    <property type="component" value="Unassembled WGS sequence"/>
</dbReference>